<organism evidence="6 8">
    <name type="scientific">Plasmodiophora brassicae</name>
    <name type="common">Clubroot disease agent</name>
    <dbReference type="NCBI Taxonomy" id="37360"/>
    <lineage>
        <taxon>Eukaryota</taxon>
        <taxon>Sar</taxon>
        <taxon>Rhizaria</taxon>
        <taxon>Endomyxa</taxon>
        <taxon>Phytomyxea</taxon>
        <taxon>Plasmodiophorida</taxon>
        <taxon>Plasmodiophoridae</taxon>
        <taxon>Plasmodiophora</taxon>
    </lineage>
</organism>
<dbReference type="PANTHER" id="PTHR45738:SF5">
    <property type="entry name" value="POLYPHOSPHOINOSITIDE PHOSPHATASE"/>
    <property type="match status" value="1"/>
</dbReference>
<feature type="domain" description="SAC" evidence="5">
    <location>
        <begin position="145"/>
        <end position="488"/>
    </location>
</feature>
<gene>
    <name evidence="6" type="ORF">PBRA_002736</name>
    <name evidence="7" type="ORF">PLBR_LOCUS2102</name>
</gene>
<evidence type="ECO:0000256" key="4">
    <source>
        <dbReference type="SAM" id="MobiDB-lite"/>
    </source>
</evidence>
<keyword evidence="3" id="KW-0472">Membrane</keyword>
<dbReference type="GO" id="GO:0012505">
    <property type="term" value="C:endomembrane system"/>
    <property type="evidence" value="ECO:0007669"/>
    <property type="project" value="UniProtKB-SubCell"/>
</dbReference>
<dbReference type="InterPro" id="IPR002013">
    <property type="entry name" value="SAC_dom"/>
</dbReference>
<keyword evidence="8" id="KW-1185">Reference proteome</keyword>
<dbReference type="OrthoDB" id="405996at2759"/>
<dbReference type="PROSITE" id="PS50275">
    <property type="entry name" value="SAC"/>
    <property type="match status" value="1"/>
</dbReference>
<evidence type="ECO:0000256" key="2">
    <source>
        <dbReference type="ARBA" id="ARBA00022801"/>
    </source>
</evidence>
<dbReference type="Proteomes" id="UP000039324">
    <property type="component" value="Unassembled WGS sequence"/>
</dbReference>
<dbReference type="EMBL" id="OVEO01000003">
    <property type="protein sequence ID" value="SPQ94887.1"/>
    <property type="molecule type" value="Genomic_DNA"/>
</dbReference>
<reference evidence="6 8" key="1">
    <citation type="submission" date="2015-02" db="EMBL/GenBank/DDBJ databases">
        <authorList>
            <person name="Chooi Y.-H."/>
        </authorList>
    </citation>
    <scope>NUCLEOTIDE SEQUENCE [LARGE SCALE GENOMIC DNA]</scope>
    <source>
        <strain evidence="6">E3</strain>
    </source>
</reference>
<geneLocation type="mitochondrion" evidence="7"/>
<name>A0A0G4J5X6_PLABS</name>
<evidence type="ECO:0000313" key="6">
    <source>
        <dbReference type="EMBL" id="CEP02769.1"/>
    </source>
</evidence>
<evidence type="ECO:0000259" key="5">
    <source>
        <dbReference type="PROSITE" id="PS50275"/>
    </source>
</evidence>
<dbReference type="STRING" id="37360.A0A0G4J5X6"/>
<comment type="subcellular location">
    <subcellularLocation>
        <location evidence="1">Endomembrane system</location>
    </subcellularLocation>
</comment>
<keyword evidence="7" id="KW-0496">Mitochondrion</keyword>
<feature type="region of interest" description="Disordered" evidence="4">
    <location>
        <begin position="494"/>
        <end position="533"/>
    </location>
</feature>
<dbReference type="Proteomes" id="UP000290189">
    <property type="component" value="Unassembled WGS sequence"/>
</dbReference>
<dbReference type="GO" id="GO:0043813">
    <property type="term" value="F:phosphatidylinositol-3,5-bisphosphate 5-phosphatase activity"/>
    <property type="evidence" value="ECO:0007669"/>
    <property type="project" value="InterPro"/>
</dbReference>
<dbReference type="PANTHER" id="PTHR45738">
    <property type="entry name" value="POLYPHOSPHOINOSITIDE PHOSPHATASE"/>
    <property type="match status" value="1"/>
</dbReference>
<dbReference type="InterPro" id="IPR043573">
    <property type="entry name" value="Fig4-like"/>
</dbReference>
<evidence type="ECO:0000313" key="8">
    <source>
        <dbReference type="Proteomes" id="UP000039324"/>
    </source>
</evidence>
<sequence>MSLPPLGRAFLTNITLFETEHCFLLCGTDELRERYRVLHVDYSDESAPQPNVMEYPDEFTKVSLRHWLSTQAAGSSCRIRLRAAAFFGFVQLLDNDWHMHFAIARLERGQIASRSIYQVQETALVNIKRDVDPIPLNMQRYRTLFQATDMSKDFYMSSEYDLTRSMQSNVGEDSEHVNEMYCWNWTSIQNALRLSCPSYWVTPVIHGFFQQKPVELQSNDVVTLTLLCRRSRWMAGTRYQRRGLSSSGRGHVANEVQTELFISLGDSWSEFCQYAAVCLHRGSIPIFWGHDQSTITQPKPEFRLTRRETDFTSTEVHFQRMLDEYHAPIVCVNLIRQGAHKEALLGDQFQLAIQAFAERSRFTPRDIIYMPYDFLGRQKAGFSIDEELRDLLRDSVKNVGFLHDNKVVRAGSRPKQMQAGVIRTNCVDCLDRTNFAQYTAACAGIPDLLKALGIARGDDWEVTDPSLSVALKDLFMSHGDRIANQYAGSGAMHKHAFGSRDVPPSPTEDTEPQGDTLSPTGLNGKSPGKKGAQVTVDQVKDKVFTTFGKLKTNAVNHNAVTAIKRFYSNAVTDIEKNRATQVFLGHFRPVSGASPIWELPNDAVCKEELLWSPDSGCSLRHPWADTSQQQDIIVLDFASASNPQTSEPLIDLSFLTATQERSTSSQPAVDDSGFLT</sequence>
<proteinExistence type="predicted"/>
<accession>A0A0G4J5X6</accession>
<dbReference type="EMBL" id="CDSF01000133">
    <property type="protein sequence ID" value="CEP02769.1"/>
    <property type="molecule type" value="Genomic_DNA"/>
</dbReference>
<evidence type="ECO:0000313" key="7">
    <source>
        <dbReference type="EMBL" id="SPQ94887.1"/>
    </source>
</evidence>
<dbReference type="Pfam" id="PF02383">
    <property type="entry name" value="Syja_N"/>
    <property type="match status" value="1"/>
</dbReference>
<evidence type="ECO:0000313" key="9">
    <source>
        <dbReference type="Proteomes" id="UP000290189"/>
    </source>
</evidence>
<protein>
    <recommendedName>
        <fullName evidence="5">SAC domain-containing protein</fullName>
    </recommendedName>
</protein>
<evidence type="ECO:0000256" key="3">
    <source>
        <dbReference type="ARBA" id="ARBA00023136"/>
    </source>
</evidence>
<keyword evidence="2" id="KW-0378">Hydrolase</keyword>
<dbReference type="GO" id="GO:0046856">
    <property type="term" value="P:phosphatidylinositol dephosphorylation"/>
    <property type="evidence" value="ECO:0007669"/>
    <property type="project" value="InterPro"/>
</dbReference>
<reference evidence="7 9" key="2">
    <citation type="submission" date="2018-03" db="EMBL/GenBank/DDBJ databases">
        <authorList>
            <person name="Fogelqvist J."/>
        </authorList>
    </citation>
    <scope>NUCLEOTIDE SEQUENCE [LARGE SCALE GENOMIC DNA]</scope>
</reference>
<evidence type="ECO:0000256" key="1">
    <source>
        <dbReference type="ARBA" id="ARBA00004308"/>
    </source>
</evidence>
<dbReference type="AlphaFoldDB" id="A0A0G4J5X6"/>
<feature type="compositionally biased region" description="Polar residues" evidence="4">
    <location>
        <begin position="513"/>
        <end position="523"/>
    </location>
</feature>